<dbReference type="InterPro" id="IPR013087">
    <property type="entry name" value="Znf_C2H2_type"/>
</dbReference>
<sequence>MFNASCVEPYMRPPPPRAPAPGMTGHRGMHPTPPQGVGGAPYCNQSMMPSLHNHPHHSQPGADHMTPGDGSCFSTPRSSMLKLSKKRALSISPLSDASLDLQTVIRTSPNSLMAFVNARCSPAGAGSYGHLSVATISPSLGFSSSISYSRAQGNMFSSPQPARLHAPSTHAHLKSEPGLSSVMEGIKALEEHSEGDLASPSSTGTQDPLLGLLEGREDLDKEEKPEPEAVYETNCYWESCSKEFDTQEQLVHHINNEHIHGEKKEFVCHWKECSREQRPFKAQYMLVVHMRRHTGEKPHKCTFEGCNKAYSRLENLKTHLRSHTGEKPYVCEHEGCNKAFSNASDRAKHQNRTHSNEKPYVCKIPGCVKRYTDPSSLRKHVKTVHGPEAHITKKHRGDTGGRLNTEGEREREEARLIPPENTLKSQPSPGGQSSCSSERSPLGSANNNDSGVEMNLNAAGSLEDLSESTTVVANDSTGASVQALKRLENLKIDKLKQIRRPAPPARSQGNKLPALSAPGEMMGMCAPSPLLSNRRVMELSTHDLGGIGAMPMSCSTNDRRGSGTSSLSSAYTVSRRSSMASPFLSSRRSSEVSQVGHCQSVMGNEGSCDPVSPHCTQRAGSCQNSGGLPGLPSLTPAQQYNLKAKYAAATGGPPPTPLPNMDHPRRPIGYVRECQAQALPPFMQQGGARRHSANSEYGTGVIYPHQAPGNNIRRASDPVRSGTDTQSLPRVQRFNSLSNVALMSRRNALQQCGSDGSLSRHVYSPRPPSITENVMMEAMAMEPQANADTRDQGHGIHSGNRSFMGYQQHPNNPSQMSPGHEGTGIAMNQVYQTQTQGAYPCQREDVCGTGVMAESDLLQQAEYGMSTCQLSPSGPHFPSHGDASGPWGPINQNHSPQTGMQYQNVGMQGQNLPQHNVGFDPTSDLSLQRVTVKPEQFHPSMGGSSSCQNTKSLQQSRNNAGMQAYPPQNPGVMGRSSSVNCDFHHAQTSNSGSFQGGTVINQALSESRRSQTPMHQMKEMMVRNYVQSQQALLWEQQQEQSLSGKPDALEMVQTAAMMHHSPQHQQNQHLYPGNTFQGYPSQNLMSPPQGQVKEHQAPSCYAPEMIPRPPQSRKPLSRQNSLSQQTCLASPPHLSPIHSSASPRRGVRLPPVHAPPENFNNSPMYYTGQIHMHQDLGKPLDAQCLGMTGTDPNTQTTTMAFSDPAPMSNALEHLDLESAQIDFASIIDDQEPSSYSPISPPLRHPQCSSQSASCLTTPQNPLPSGLSNMAVGDMSSMLSSLAGENKYLNTLS</sequence>
<dbReference type="GO" id="GO:0005634">
    <property type="term" value="C:nucleus"/>
    <property type="evidence" value="ECO:0007669"/>
    <property type="project" value="UniProtKB-SubCell"/>
</dbReference>
<evidence type="ECO:0000256" key="8">
    <source>
        <dbReference type="ARBA" id="ARBA00023125"/>
    </source>
</evidence>
<comment type="caution">
    <text evidence="14">The sequence shown here is derived from an EMBL/GenBank/DDBJ whole genome shotgun (WGS) entry which is preliminary data.</text>
</comment>
<evidence type="ECO:0000256" key="7">
    <source>
        <dbReference type="ARBA" id="ARBA00023015"/>
    </source>
</evidence>
<evidence type="ECO:0000256" key="10">
    <source>
        <dbReference type="ARBA" id="ARBA00023242"/>
    </source>
</evidence>
<feature type="domain" description="C2H2-type" evidence="13">
    <location>
        <begin position="329"/>
        <end position="359"/>
    </location>
</feature>
<evidence type="ECO:0000256" key="11">
    <source>
        <dbReference type="PROSITE-ProRule" id="PRU00042"/>
    </source>
</evidence>
<feature type="region of interest" description="Disordered" evidence="12">
    <location>
        <begin position="702"/>
        <end position="726"/>
    </location>
</feature>
<dbReference type="Pfam" id="PF00096">
    <property type="entry name" value="zf-C2H2"/>
    <property type="match status" value="3"/>
</dbReference>
<feature type="compositionally biased region" description="Polar residues" evidence="12">
    <location>
        <begin position="1246"/>
        <end position="1259"/>
    </location>
</feature>
<keyword evidence="5 11" id="KW-0863">Zinc-finger</keyword>
<keyword evidence="4" id="KW-0677">Repeat</keyword>
<feature type="compositionally biased region" description="Low complexity" evidence="12">
    <location>
        <begin position="425"/>
        <end position="437"/>
    </location>
</feature>
<dbReference type="Gene3D" id="3.30.160.60">
    <property type="entry name" value="Classic Zinc Finger"/>
    <property type="match status" value="5"/>
</dbReference>
<dbReference type="GO" id="GO:0000978">
    <property type="term" value="F:RNA polymerase II cis-regulatory region sequence-specific DNA binding"/>
    <property type="evidence" value="ECO:0007669"/>
    <property type="project" value="TreeGrafter"/>
</dbReference>
<evidence type="ECO:0000256" key="5">
    <source>
        <dbReference type="ARBA" id="ARBA00022771"/>
    </source>
</evidence>
<feature type="compositionally biased region" description="Polar residues" evidence="12">
    <location>
        <begin position="1117"/>
        <end position="1128"/>
    </location>
</feature>
<evidence type="ECO:0000313" key="15">
    <source>
        <dbReference type="Proteomes" id="UP000316079"/>
    </source>
</evidence>
<comment type="subcellular location">
    <subcellularLocation>
        <location evidence="1">Nucleus</location>
    </subcellularLocation>
</comment>
<feature type="domain" description="C2H2-type" evidence="13">
    <location>
        <begin position="299"/>
        <end position="328"/>
    </location>
</feature>
<keyword evidence="8" id="KW-0238">DNA-binding</keyword>
<dbReference type="InterPro" id="IPR036236">
    <property type="entry name" value="Znf_C2H2_sf"/>
</dbReference>
<dbReference type="FunFam" id="3.30.160.60:FF:000048">
    <property type="entry name" value="GLI family zinc finger 3"/>
    <property type="match status" value="1"/>
</dbReference>
<dbReference type="STRING" id="623744.A0A553R5E0"/>
<keyword evidence="6" id="KW-0862">Zinc</keyword>
<dbReference type="InterPro" id="IPR056436">
    <property type="entry name" value="Znf-C2H2_ZIC1-5/GLI1-3-like"/>
</dbReference>
<reference evidence="14 15" key="1">
    <citation type="journal article" date="2019" name="Sci. Data">
        <title>Hybrid genome assembly and annotation of Danionella translucida.</title>
        <authorList>
            <person name="Kadobianskyi M."/>
            <person name="Schulze L."/>
            <person name="Schuelke M."/>
            <person name="Judkewitz B."/>
        </authorList>
    </citation>
    <scope>NUCLEOTIDE SEQUENCE [LARGE SCALE GENOMIC DNA]</scope>
    <source>
        <strain evidence="14 15">Bolton</strain>
    </source>
</reference>
<dbReference type="GO" id="GO:0008270">
    <property type="term" value="F:zinc ion binding"/>
    <property type="evidence" value="ECO:0007669"/>
    <property type="project" value="UniProtKB-KW"/>
</dbReference>
<feature type="region of interest" description="Disordered" evidence="12">
    <location>
        <begin position="1064"/>
        <end position="1152"/>
    </location>
</feature>
<keyword evidence="10" id="KW-0539">Nucleus</keyword>
<feature type="region of interest" description="Disordered" evidence="12">
    <location>
        <begin position="1"/>
        <end position="25"/>
    </location>
</feature>
<dbReference type="PANTHER" id="PTHR45718">
    <property type="entry name" value="TRANSCRIPTIONAL ACTIVATOR CUBITUS INTERRUPTUS"/>
    <property type="match status" value="1"/>
</dbReference>
<feature type="region of interest" description="Disordered" evidence="12">
    <location>
        <begin position="1230"/>
        <end position="1260"/>
    </location>
</feature>
<dbReference type="SUPFAM" id="SSF57667">
    <property type="entry name" value="beta-beta-alpha zinc fingers"/>
    <property type="match status" value="3"/>
</dbReference>
<comment type="similarity">
    <text evidence="2">Belongs to the GLI C2H2-type zinc-finger protein family.</text>
</comment>
<keyword evidence="15" id="KW-1185">Reference proteome</keyword>
<feature type="domain" description="C2H2-type" evidence="13">
    <location>
        <begin position="271"/>
        <end position="298"/>
    </location>
</feature>
<evidence type="ECO:0000259" key="13">
    <source>
        <dbReference type="PROSITE" id="PS50157"/>
    </source>
</evidence>
<feature type="compositionally biased region" description="Basic and acidic residues" evidence="12">
    <location>
        <begin position="405"/>
        <end position="415"/>
    </location>
</feature>
<dbReference type="FunFam" id="3.30.160.60:FF:000031">
    <property type="entry name" value="GLI family zinc finger 3"/>
    <property type="match status" value="1"/>
</dbReference>
<evidence type="ECO:0000313" key="14">
    <source>
        <dbReference type="EMBL" id="TRY97385.1"/>
    </source>
</evidence>
<dbReference type="SMART" id="SM00355">
    <property type="entry name" value="ZnF_C2H2"/>
    <property type="match status" value="5"/>
</dbReference>
<evidence type="ECO:0000256" key="2">
    <source>
        <dbReference type="ARBA" id="ARBA00010831"/>
    </source>
</evidence>
<feature type="domain" description="C2H2-type" evidence="13">
    <location>
        <begin position="360"/>
        <end position="390"/>
    </location>
</feature>
<protein>
    <recommendedName>
        <fullName evidence="13">C2H2-type domain-containing protein</fullName>
    </recommendedName>
</protein>
<dbReference type="OrthoDB" id="3214149at2759"/>
<dbReference type="EMBL" id="SRMA01025231">
    <property type="protein sequence ID" value="TRY97386.1"/>
    <property type="molecule type" value="Genomic_DNA"/>
</dbReference>
<dbReference type="FunFam" id="3.30.160.60:FF:000019">
    <property type="entry name" value="GLI family zinc finger 3"/>
    <property type="match status" value="1"/>
</dbReference>
<proteinExistence type="inferred from homology"/>
<evidence type="ECO:0000256" key="1">
    <source>
        <dbReference type="ARBA" id="ARBA00004123"/>
    </source>
</evidence>
<feature type="region of interest" description="Disordered" evidence="12">
    <location>
        <begin position="375"/>
        <end position="454"/>
    </location>
</feature>
<evidence type="ECO:0000256" key="3">
    <source>
        <dbReference type="ARBA" id="ARBA00022723"/>
    </source>
</evidence>
<evidence type="ECO:0000256" key="6">
    <source>
        <dbReference type="ARBA" id="ARBA00022833"/>
    </source>
</evidence>
<dbReference type="InterPro" id="IPR043359">
    <property type="entry name" value="GLI-like"/>
</dbReference>
<dbReference type="PROSITE" id="PS00028">
    <property type="entry name" value="ZINC_FINGER_C2H2_1"/>
    <property type="match status" value="4"/>
</dbReference>
<feature type="domain" description="C2H2-type" evidence="13">
    <location>
        <begin position="233"/>
        <end position="265"/>
    </location>
</feature>
<keyword evidence="3" id="KW-0479">Metal-binding</keyword>
<keyword evidence="9" id="KW-0804">Transcription</keyword>
<gene>
    <name evidence="14" type="ORF">DNTS_032901</name>
</gene>
<reference evidence="14" key="2">
    <citation type="submission" date="2019-04" db="EMBL/GenBank/DDBJ databases">
        <authorList>
            <person name="Kadobianskyi M."/>
            <person name="Schulze L."/>
            <person name="Schuelke M."/>
            <person name="Judkewitz B."/>
        </authorList>
    </citation>
    <scope>NUCLEOTIDE SEQUENCE</scope>
    <source>
        <strain evidence="14">Bolton</strain>
        <tissue evidence="14">Whole-body</tissue>
    </source>
</reference>
<feature type="compositionally biased region" description="Polar residues" evidence="12">
    <location>
        <begin position="1064"/>
        <end position="1089"/>
    </location>
</feature>
<dbReference type="GO" id="GO:0007224">
    <property type="term" value="P:smoothened signaling pathway"/>
    <property type="evidence" value="ECO:0007669"/>
    <property type="project" value="TreeGrafter"/>
</dbReference>
<dbReference type="PROSITE" id="PS50157">
    <property type="entry name" value="ZINC_FINGER_C2H2_2"/>
    <property type="match status" value="5"/>
</dbReference>
<evidence type="ECO:0000256" key="9">
    <source>
        <dbReference type="ARBA" id="ARBA00023163"/>
    </source>
</evidence>
<feature type="region of interest" description="Disordered" evidence="12">
    <location>
        <begin position="157"/>
        <end position="177"/>
    </location>
</feature>
<feature type="region of interest" description="Disordered" evidence="12">
    <location>
        <begin position="50"/>
        <end position="72"/>
    </location>
</feature>
<dbReference type="FunFam" id="3.30.160.60:FF:000068">
    <property type="entry name" value="GLI family zinc finger 3"/>
    <property type="match status" value="1"/>
</dbReference>
<evidence type="ECO:0000256" key="12">
    <source>
        <dbReference type="SAM" id="MobiDB-lite"/>
    </source>
</evidence>
<accession>A0A553R5E0</accession>
<organism evidence="14 15">
    <name type="scientific">Danionella cerebrum</name>
    <dbReference type="NCBI Taxonomy" id="2873325"/>
    <lineage>
        <taxon>Eukaryota</taxon>
        <taxon>Metazoa</taxon>
        <taxon>Chordata</taxon>
        <taxon>Craniata</taxon>
        <taxon>Vertebrata</taxon>
        <taxon>Euteleostomi</taxon>
        <taxon>Actinopterygii</taxon>
        <taxon>Neopterygii</taxon>
        <taxon>Teleostei</taxon>
        <taxon>Ostariophysi</taxon>
        <taxon>Cypriniformes</taxon>
        <taxon>Danionidae</taxon>
        <taxon>Danioninae</taxon>
        <taxon>Danionella</taxon>
    </lineage>
</organism>
<dbReference type="FunFam" id="3.30.160.60:FF:000036">
    <property type="entry name" value="GLI family zinc finger 3"/>
    <property type="match status" value="1"/>
</dbReference>
<dbReference type="Pfam" id="PF23561">
    <property type="entry name" value="zf-C2H2_15"/>
    <property type="match status" value="1"/>
</dbReference>
<keyword evidence="7" id="KW-0805">Transcription regulation</keyword>
<dbReference type="Proteomes" id="UP000316079">
    <property type="component" value="Unassembled WGS sequence"/>
</dbReference>
<dbReference type="PANTHER" id="PTHR45718:SF2">
    <property type="entry name" value="ZINC FINGER PROTEIN GLI1"/>
    <property type="match status" value="1"/>
</dbReference>
<dbReference type="EMBL" id="SRMA01025231">
    <property type="protein sequence ID" value="TRY97385.1"/>
    <property type="molecule type" value="Genomic_DNA"/>
</dbReference>
<evidence type="ECO:0000256" key="4">
    <source>
        <dbReference type="ARBA" id="ARBA00022737"/>
    </source>
</evidence>
<name>A0A553R5E0_9TELE</name>
<dbReference type="GO" id="GO:0000981">
    <property type="term" value="F:DNA-binding transcription factor activity, RNA polymerase II-specific"/>
    <property type="evidence" value="ECO:0007669"/>
    <property type="project" value="TreeGrafter"/>
</dbReference>